<dbReference type="InterPro" id="IPR019410">
    <property type="entry name" value="Methyltransf_16"/>
</dbReference>
<gene>
    <name evidence="1" type="ORF">NLI96_g7378</name>
</gene>
<reference evidence="1" key="1">
    <citation type="submission" date="2022-07" db="EMBL/GenBank/DDBJ databases">
        <title>Genome Sequence of Physisporinus lineatus.</title>
        <authorList>
            <person name="Buettner E."/>
        </authorList>
    </citation>
    <scope>NUCLEOTIDE SEQUENCE</scope>
    <source>
        <strain evidence="1">VT162</strain>
    </source>
</reference>
<evidence type="ECO:0000313" key="1">
    <source>
        <dbReference type="EMBL" id="KAJ3481856.1"/>
    </source>
</evidence>
<evidence type="ECO:0008006" key="3">
    <source>
        <dbReference type="Google" id="ProtNLM"/>
    </source>
</evidence>
<name>A0AAD5V4I9_9APHY</name>
<comment type="caution">
    <text evidence="1">The sequence shown here is derived from an EMBL/GenBank/DDBJ whole genome shotgun (WGS) entry which is preliminary data.</text>
</comment>
<dbReference type="GO" id="GO:0005737">
    <property type="term" value="C:cytoplasm"/>
    <property type="evidence" value="ECO:0007669"/>
    <property type="project" value="TreeGrafter"/>
</dbReference>
<dbReference type="InterPro" id="IPR029063">
    <property type="entry name" value="SAM-dependent_MTases_sf"/>
</dbReference>
<dbReference type="SUPFAM" id="SSF53335">
    <property type="entry name" value="S-adenosyl-L-methionine-dependent methyltransferases"/>
    <property type="match status" value="1"/>
</dbReference>
<accession>A0AAD5V4I9</accession>
<dbReference type="PANTHER" id="PTHR14614">
    <property type="entry name" value="HEPATOCELLULAR CARCINOMA-ASSOCIATED ANTIGEN"/>
    <property type="match status" value="1"/>
</dbReference>
<dbReference type="Pfam" id="PF10294">
    <property type="entry name" value="Methyltransf_16"/>
    <property type="match status" value="1"/>
</dbReference>
<proteinExistence type="predicted"/>
<sequence length="391" mass="43448">MFYYLSFLRPPPRTVEIGTPISITPQIGNDLRTELFEHPQDIFFSWSLESPIKTLNADNSPVTLTLLTPRKLTRWRHLNAYKQISIPSPPNIRNGQKYRLILTASEGGSAVINLVGNPCGVSPFPVISMPITFTSPSQHALTSGKQEQVERIYVISTPIGNEIPLIVRERTSFDLDKKVWDSGIGLSSWIVSLLTPKEGQEELPICAQLREVLFLNPSVNIVELGAGTGIVSLTLGALRFAQLGATCGGCILTSDLASAMPLLEDNIALNERHFPSQRARPHAVVLDWDDEQLPSDVLDVHDGFDVVVMADVTYNTESFPSLVRTLKDVMEVGEPSPSNRPQFLLMGYKERHPDERTLWQMTHAIGLNLERVGQRVGHGGAPVEIWSCRRR</sequence>
<dbReference type="Gene3D" id="3.40.50.150">
    <property type="entry name" value="Vaccinia Virus protein VP39"/>
    <property type="match status" value="1"/>
</dbReference>
<protein>
    <recommendedName>
        <fullName evidence="3">Methyltransferase-domain-containing protein</fullName>
    </recommendedName>
</protein>
<dbReference type="GO" id="GO:0008757">
    <property type="term" value="F:S-adenosylmethionine-dependent methyltransferase activity"/>
    <property type="evidence" value="ECO:0007669"/>
    <property type="project" value="UniProtKB-ARBA"/>
</dbReference>
<organism evidence="1 2">
    <name type="scientific">Meripilus lineatus</name>
    <dbReference type="NCBI Taxonomy" id="2056292"/>
    <lineage>
        <taxon>Eukaryota</taxon>
        <taxon>Fungi</taxon>
        <taxon>Dikarya</taxon>
        <taxon>Basidiomycota</taxon>
        <taxon>Agaricomycotina</taxon>
        <taxon>Agaricomycetes</taxon>
        <taxon>Polyporales</taxon>
        <taxon>Meripilaceae</taxon>
        <taxon>Meripilus</taxon>
    </lineage>
</organism>
<dbReference type="AlphaFoldDB" id="A0AAD5V4I9"/>
<evidence type="ECO:0000313" key="2">
    <source>
        <dbReference type="Proteomes" id="UP001212997"/>
    </source>
</evidence>
<dbReference type="EMBL" id="JANAWD010000300">
    <property type="protein sequence ID" value="KAJ3481856.1"/>
    <property type="molecule type" value="Genomic_DNA"/>
</dbReference>
<dbReference type="GO" id="GO:0005634">
    <property type="term" value="C:nucleus"/>
    <property type="evidence" value="ECO:0007669"/>
    <property type="project" value="TreeGrafter"/>
</dbReference>
<dbReference type="Proteomes" id="UP001212997">
    <property type="component" value="Unassembled WGS sequence"/>
</dbReference>
<keyword evidence="2" id="KW-1185">Reference proteome</keyword>
<dbReference type="PANTHER" id="PTHR14614:SF162">
    <property type="entry name" value="EXPRESSED PROTEIN"/>
    <property type="match status" value="1"/>
</dbReference>